<accession>A0AA39H9B1</accession>
<dbReference type="Gene3D" id="1.20.120.1100">
    <property type="match status" value="1"/>
</dbReference>
<feature type="signal peptide" evidence="1">
    <location>
        <begin position="1"/>
        <end position="20"/>
    </location>
</feature>
<proteinExistence type="predicted"/>
<reference evidence="2" key="1">
    <citation type="submission" date="2023-06" db="EMBL/GenBank/DDBJ databases">
        <title>Genomic analysis of the entomopathogenic nematode Steinernema hermaphroditum.</title>
        <authorList>
            <person name="Schwarz E.M."/>
            <person name="Heppert J.K."/>
            <person name="Baniya A."/>
            <person name="Schwartz H.T."/>
            <person name="Tan C.-H."/>
            <person name="Antoshechkin I."/>
            <person name="Sternberg P.W."/>
            <person name="Goodrich-Blair H."/>
            <person name="Dillman A.R."/>
        </authorList>
    </citation>
    <scope>NUCLEOTIDE SEQUENCE</scope>
    <source>
        <strain evidence="2">PS9179</strain>
        <tissue evidence="2">Whole animal</tissue>
    </source>
</reference>
<feature type="chain" id="PRO_5041250666" evidence="1">
    <location>
        <begin position="21"/>
        <end position="196"/>
    </location>
</feature>
<evidence type="ECO:0000313" key="2">
    <source>
        <dbReference type="EMBL" id="KAK0401490.1"/>
    </source>
</evidence>
<gene>
    <name evidence="2" type="ORF">QR680_015818</name>
</gene>
<dbReference type="Proteomes" id="UP001175271">
    <property type="component" value="Unassembled WGS sequence"/>
</dbReference>
<evidence type="ECO:0000256" key="1">
    <source>
        <dbReference type="SAM" id="SignalP"/>
    </source>
</evidence>
<evidence type="ECO:0000313" key="3">
    <source>
        <dbReference type="Proteomes" id="UP001175271"/>
    </source>
</evidence>
<organism evidence="2 3">
    <name type="scientific">Steinernema hermaphroditum</name>
    <dbReference type="NCBI Taxonomy" id="289476"/>
    <lineage>
        <taxon>Eukaryota</taxon>
        <taxon>Metazoa</taxon>
        <taxon>Ecdysozoa</taxon>
        <taxon>Nematoda</taxon>
        <taxon>Chromadorea</taxon>
        <taxon>Rhabditida</taxon>
        <taxon>Tylenchina</taxon>
        <taxon>Panagrolaimomorpha</taxon>
        <taxon>Strongyloidoidea</taxon>
        <taxon>Steinernematidae</taxon>
        <taxon>Steinernema</taxon>
    </lineage>
</organism>
<protein>
    <submittedName>
        <fullName evidence="2">Uncharacterized protein</fullName>
    </submittedName>
</protein>
<keyword evidence="1" id="KW-0732">Signal</keyword>
<dbReference type="AlphaFoldDB" id="A0AA39H9B1"/>
<name>A0AA39H9B1_9BILA</name>
<dbReference type="EMBL" id="JAUCMV010000004">
    <property type="protein sequence ID" value="KAK0401490.1"/>
    <property type="molecule type" value="Genomic_DNA"/>
</dbReference>
<comment type="caution">
    <text evidence="2">The sequence shown here is derived from an EMBL/GenBank/DDBJ whole genome shotgun (WGS) entry which is preliminary data.</text>
</comment>
<sequence length="196" mass="22576">MKMKLFALVCFLLCSAPIKARPENLVASAFISTDGERFYNQLSSEEKQKYDQINILFQDLIQAGIVVGLHDFVNIAKHKTPQLYEKLAEFEKRVDNEEKALPLAVKKFIKDRRSEVKDWFINGNLDTKAFARSLKLTAVEINLMSDVDRTALFKYYPHMETLLQNAHFKQFLDQPDDVNEDLRAVLDSTPNNETST</sequence>
<keyword evidence="3" id="KW-1185">Reference proteome</keyword>